<name>A0A937G2B8_9BACT</name>
<dbReference type="EMBL" id="JAEUGD010000065">
    <property type="protein sequence ID" value="MBL6448748.1"/>
    <property type="molecule type" value="Genomic_DNA"/>
</dbReference>
<proteinExistence type="predicted"/>
<dbReference type="RefSeq" id="WP_202858289.1">
    <property type="nucleotide sequence ID" value="NZ_JAEUGD010000065.1"/>
</dbReference>
<evidence type="ECO:0000313" key="1">
    <source>
        <dbReference type="EMBL" id="MBL6448748.1"/>
    </source>
</evidence>
<reference evidence="1" key="1">
    <citation type="submission" date="2021-01" db="EMBL/GenBank/DDBJ databases">
        <title>Fulvivirga kasyanovii gen. nov., sp nov., a novel member of the phylum Bacteroidetes isolated from seawater in a mussel farm.</title>
        <authorList>
            <person name="Zhao L.-H."/>
            <person name="Wang Z.-J."/>
        </authorList>
    </citation>
    <scope>NUCLEOTIDE SEQUENCE</scope>
    <source>
        <strain evidence="1">29W222</strain>
    </source>
</reference>
<sequence>MNNKNNKLPYKISAYINDHFKEDFLFDVKRIRKGEQGVIYTVEVSKDGYIHELNFNEEGKVLSQDTEQAFPMDDHDGNERGEVPE</sequence>
<protein>
    <submittedName>
        <fullName evidence="1">Uncharacterized protein</fullName>
    </submittedName>
</protein>
<comment type="caution">
    <text evidence="1">The sequence shown here is derived from an EMBL/GenBank/DDBJ whole genome shotgun (WGS) entry which is preliminary data.</text>
</comment>
<evidence type="ECO:0000313" key="2">
    <source>
        <dbReference type="Proteomes" id="UP000614216"/>
    </source>
</evidence>
<organism evidence="1 2">
    <name type="scientific">Fulvivirga marina</name>
    <dbReference type="NCBI Taxonomy" id="2494733"/>
    <lineage>
        <taxon>Bacteria</taxon>
        <taxon>Pseudomonadati</taxon>
        <taxon>Bacteroidota</taxon>
        <taxon>Cytophagia</taxon>
        <taxon>Cytophagales</taxon>
        <taxon>Fulvivirgaceae</taxon>
        <taxon>Fulvivirga</taxon>
    </lineage>
</organism>
<dbReference type="SUPFAM" id="SSF160574">
    <property type="entry name" value="BT0923-like"/>
    <property type="match status" value="1"/>
</dbReference>
<dbReference type="AlphaFoldDB" id="A0A937G2B8"/>
<accession>A0A937G2B8</accession>
<dbReference type="Proteomes" id="UP000614216">
    <property type="component" value="Unassembled WGS sequence"/>
</dbReference>
<dbReference type="Gene3D" id="3.40.1420.30">
    <property type="match status" value="1"/>
</dbReference>
<keyword evidence="2" id="KW-1185">Reference proteome</keyword>
<gene>
    <name evidence="1" type="ORF">JMN32_20720</name>
</gene>